<comment type="caution">
    <text evidence="1">The sequence shown here is derived from an EMBL/GenBank/DDBJ whole genome shotgun (WGS) entry which is preliminary data.</text>
</comment>
<dbReference type="EMBL" id="JABFOR010000044">
    <property type="protein sequence ID" value="NOJ73428.1"/>
    <property type="molecule type" value="Genomic_DNA"/>
</dbReference>
<name>A0AAP7A0L3_PAEAL</name>
<dbReference type="AlphaFoldDB" id="A0AAP7A0L3"/>
<protein>
    <submittedName>
        <fullName evidence="1">Uncharacterized protein</fullName>
    </submittedName>
</protein>
<evidence type="ECO:0000313" key="1">
    <source>
        <dbReference type="EMBL" id="NOJ73428.1"/>
    </source>
</evidence>
<dbReference type="RefSeq" id="WP_163974835.1">
    <property type="nucleotide sequence ID" value="NZ_JABFOR010000044.1"/>
</dbReference>
<gene>
    <name evidence="1" type="ORF">HMI46_23165</name>
</gene>
<reference evidence="1 2" key="1">
    <citation type="submission" date="2020-05" db="EMBL/GenBank/DDBJ databases">
        <title>Whole genome sequencing and identification of novel metabolites from Paenibacillus alvei strain JR949.</title>
        <authorList>
            <person name="Rajendhran J."/>
            <person name="Sree Pranav P."/>
            <person name="Mahalakshmi B."/>
            <person name="Karthikeyan R."/>
        </authorList>
    </citation>
    <scope>NUCLEOTIDE SEQUENCE [LARGE SCALE GENOMIC DNA]</scope>
    <source>
        <strain evidence="1 2">JR949</strain>
    </source>
</reference>
<dbReference type="Proteomes" id="UP000552038">
    <property type="component" value="Unassembled WGS sequence"/>
</dbReference>
<evidence type="ECO:0000313" key="2">
    <source>
        <dbReference type="Proteomes" id="UP000552038"/>
    </source>
</evidence>
<proteinExistence type="predicted"/>
<accession>A0AAP7A0L3</accession>
<organism evidence="1 2">
    <name type="scientific">Paenibacillus alvei</name>
    <name type="common">Bacillus alvei</name>
    <dbReference type="NCBI Taxonomy" id="44250"/>
    <lineage>
        <taxon>Bacteria</taxon>
        <taxon>Bacillati</taxon>
        <taxon>Bacillota</taxon>
        <taxon>Bacilli</taxon>
        <taxon>Bacillales</taxon>
        <taxon>Paenibacillaceae</taxon>
        <taxon>Paenibacillus</taxon>
    </lineage>
</organism>
<sequence>MKNYKNKLHNLLAPFLENGKFELDENNINYHELNPENNEHVKIRDELFEMFNYVLAAYKKQKDPEKGALFEKS</sequence>